<dbReference type="SUPFAM" id="SSF88946">
    <property type="entry name" value="Sigma2 domain of RNA polymerase sigma factors"/>
    <property type="match status" value="1"/>
</dbReference>
<keyword evidence="4" id="KW-0238">DNA-binding</keyword>
<dbReference type="Pfam" id="PF04542">
    <property type="entry name" value="Sigma70_r2"/>
    <property type="match status" value="1"/>
</dbReference>
<dbReference type="PANTHER" id="PTHR43133">
    <property type="entry name" value="RNA POLYMERASE ECF-TYPE SIGMA FACTO"/>
    <property type="match status" value="1"/>
</dbReference>
<dbReference type="Gene3D" id="1.10.10.10">
    <property type="entry name" value="Winged helix-like DNA-binding domain superfamily/Winged helix DNA-binding domain"/>
    <property type="match status" value="1"/>
</dbReference>
<dbReference type="Gene3D" id="1.10.1740.10">
    <property type="match status" value="1"/>
</dbReference>
<dbReference type="RefSeq" id="WP_344046148.1">
    <property type="nucleotide sequence ID" value="NZ_BAAAPB010000003.1"/>
</dbReference>
<dbReference type="InterPro" id="IPR013324">
    <property type="entry name" value="RNA_pol_sigma_r3/r4-like"/>
</dbReference>
<evidence type="ECO:0000259" key="6">
    <source>
        <dbReference type="Pfam" id="PF04542"/>
    </source>
</evidence>
<accession>A0ABP5CTQ6</accession>
<dbReference type="InterPro" id="IPR013249">
    <property type="entry name" value="RNA_pol_sigma70_r4_t2"/>
</dbReference>
<keyword evidence="9" id="KW-1185">Reference proteome</keyword>
<name>A0ABP5CTQ6_9ACTN</name>
<evidence type="ECO:0000256" key="5">
    <source>
        <dbReference type="ARBA" id="ARBA00023163"/>
    </source>
</evidence>
<evidence type="ECO:0000256" key="1">
    <source>
        <dbReference type="ARBA" id="ARBA00010641"/>
    </source>
</evidence>
<keyword evidence="2" id="KW-0805">Transcription regulation</keyword>
<organism evidence="8 9">
    <name type="scientific">Nocardioides panacihumi</name>
    <dbReference type="NCBI Taxonomy" id="400774"/>
    <lineage>
        <taxon>Bacteria</taxon>
        <taxon>Bacillati</taxon>
        <taxon>Actinomycetota</taxon>
        <taxon>Actinomycetes</taxon>
        <taxon>Propionibacteriales</taxon>
        <taxon>Nocardioidaceae</taxon>
        <taxon>Nocardioides</taxon>
    </lineage>
</organism>
<sequence>MDDARAGTTGAFDAWASARVPALLRFAYVVTGSQAEAEDAVQAALERALPRWDRISRAEDPDAYVRRMVVNAHVSLWRRSGRHESPVALVSLSEGPDPAEQVTTTEAVRRVCAGLPRRQRVAVALRFYEDRDYAEIGALLGCSEATARSYVHRALQALRRELGEEESDA</sequence>
<dbReference type="Proteomes" id="UP001500571">
    <property type="component" value="Unassembled WGS sequence"/>
</dbReference>
<feature type="domain" description="RNA polymerase sigma-70 region 2" evidence="6">
    <location>
        <begin position="20"/>
        <end position="82"/>
    </location>
</feature>
<dbReference type="EMBL" id="BAAAPB010000003">
    <property type="protein sequence ID" value="GAA1967825.1"/>
    <property type="molecule type" value="Genomic_DNA"/>
</dbReference>
<feature type="domain" description="RNA polymerase sigma factor 70 region 4 type 2" evidence="7">
    <location>
        <begin position="106"/>
        <end position="158"/>
    </location>
</feature>
<comment type="caution">
    <text evidence="8">The sequence shown here is derived from an EMBL/GenBank/DDBJ whole genome shotgun (WGS) entry which is preliminary data.</text>
</comment>
<gene>
    <name evidence="8" type="ORF">GCM10009798_30240</name>
</gene>
<evidence type="ECO:0000313" key="9">
    <source>
        <dbReference type="Proteomes" id="UP001500571"/>
    </source>
</evidence>
<keyword evidence="5" id="KW-0804">Transcription</keyword>
<evidence type="ECO:0000313" key="8">
    <source>
        <dbReference type="EMBL" id="GAA1967825.1"/>
    </source>
</evidence>
<comment type="similarity">
    <text evidence="1">Belongs to the sigma-70 factor family. ECF subfamily.</text>
</comment>
<evidence type="ECO:0000256" key="2">
    <source>
        <dbReference type="ARBA" id="ARBA00023015"/>
    </source>
</evidence>
<dbReference type="SUPFAM" id="SSF88659">
    <property type="entry name" value="Sigma3 and sigma4 domains of RNA polymerase sigma factors"/>
    <property type="match status" value="1"/>
</dbReference>
<dbReference type="PANTHER" id="PTHR43133:SF50">
    <property type="entry name" value="ECF RNA POLYMERASE SIGMA FACTOR SIGM"/>
    <property type="match status" value="1"/>
</dbReference>
<dbReference type="CDD" id="cd06171">
    <property type="entry name" value="Sigma70_r4"/>
    <property type="match status" value="1"/>
</dbReference>
<dbReference type="InterPro" id="IPR014284">
    <property type="entry name" value="RNA_pol_sigma-70_dom"/>
</dbReference>
<evidence type="ECO:0000256" key="4">
    <source>
        <dbReference type="ARBA" id="ARBA00023125"/>
    </source>
</evidence>
<proteinExistence type="inferred from homology"/>
<reference evidence="9" key="1">
    <citation type="journal article" date="2019" name="Int. J. Syst. Evol. Microbiol.">
        <title>The Global Catalogue of Microorganisms (GCM) 10K type strain sequencing project: providing services to taxonomists for standard genome sequencing and annotation.</title>
        <authorList>
            <consortium name="The Broad Institute Genomics Platform"/>
            <consortium name="The Broad Institute Genome Sequencing Center for Infectious Disease"/>
            <person name="Wu L."/>
            <person name="Ma J."/>
        </authorList>
    </citation>
    <scope>NUCLEOTIDE SEQUENCE [LARGE SCALE GENOMIC DNA]</scope>
    <source>
        <strain evidence="9">JCM 15309</strain>
    </source>
</reference>
<dbReference type="InterPro" id="IPR007627">
    <property type="entry name" value="RNA_pol_sigma70_r2"/>
</dbReference>
<dbReference type="NCBIfam" id="TIGR02937">
    <property type="entry name" value="sigma70-ECF"/>
    <property type="match status" value="1"/>
</dbReference>
<dbReference type="InterPro" id="IPR039425">
    <property type="entry name" value="RNA_pol_sigma-70-like"/>
</dbReference>
<protein>
    <submittedName>
        <fullName evidence="8">SigE family RNA polymerase sigma factor</fullName>
    </submittedName>
</protein>
<dbReference type="Pfam" id="PF08281">
    <property type="entry name" value="Sigma70_r4_2"/>
    <property type="match status" value="1"/>
</dbReference>
<dbReference type="InterPro" id="IPR013325">
    <property type="entry name" value="RNA_pol_sigma_r2"/>
</dbReference>
<evidence type="ECO:0000259" key="7">
    <source>
        <dbReference type="Pfam" id="PF08281"/>
    </source>
</evidence>
<keyword evidence="3" id="KW-0731">Sigma factor</keyword>
<dbReference type="InterPro" id="IPR036388">
    <property type="entry name" value="WH-like_DNA-bd_sf"/>
</dbReference>
<evidence type="ECO:0000256" key="3">
    <source>
        <dbReference type="ARBA" id="ARBA00023082"/>
    </source>
</evidence>